<name>A0A0K8R6K1_IXORI</name>
<sequence>MCCLLGMFRRYYKQTCVVLELLALEPSCCLSHLYTQSASALMLIPVVSHLHTYWICRRRKIVKTFYTIKCRSCVH</sequence>
<protein>
    <submittedName>
        <fullName evidence="1">Uncharacterized protein</fullName>
    </submittedName>
</protein>
<organism evidence="1">
    <name type="scientific">Ixodes ricinus</name>
    <name type="common">Common tick</name>
    <name type="synonym">Acarus ricinus</name>
    <dbReference type="NCBI Taxonomy" id="34613"/>
    <lineage>
        <taxon>Eukaryota</taxon>
        <taxon>Metazoa</taxon>
        <taxon>Ecdysozoa</taxon>
        <taxon>Arthropoda</taxon>
        <taxon>Chelicerata</taxon>
        <taxon>Arachnida</taxon>
        <taxon>Acari</taxon>
        <taxon>Parasitiformes</taxon>
        <taxon>Ixodida</taxon>
        <taxon>Ixodoidea</taxon>
        <taxon>Ixodidae</taxon>
        <taxon>Ixodinae</taxon>
        <taxon>Ixodes</taxon>
    </lineage>
</organism>
<proteinExistence type="evidence at transcript level"/>
<dbReference type="AlphaFoldDB" id="A0A0K8R6K1"/>
<dbReference type="EMBL" id="GADI01007023">
    <property type="protein sequence ID" value="JAA66785.1"/>
    <property type="molecule type" value="mRNA"/>
</dbReference>
<reference evidence="1" key="1">
    <citation type="submission" date="2012-12" db="EMBL/GenBank/DDBJ databases">
        <title>Identification and characterization of a phenylalanine ammonia-lyase gene family in Isatis indigotica Fort.</title>
        <authorList>
            <person name="Liu Q."/>
            <person name="Chen J."/>
            <person name="Zhou X."/>
            <person name="Di P."/>
            <person name="Xiao Y."/>
            <person name="Xuan H."/>
            <person name="Zhang L."/>
            <person name="Chen W."/>
        </authorList>
    </citation>
    <scope>NUCLEOTIDE SEQUENCE</scope>
    <source>
        <tissue evidence="1">Salivary gland</tissue>
    </source>
</reference>
<accession>A0A0K8R6K1</accession>
<evidence type="ECO:0000313" key="1">
    <source>
        <dbReference type="EMBL" id="JAA66785.1"/>
    </source>
</evidence>